<organism evidence="3 4">
    <name type="scientific">Alcanivorax xiamenensis</name>
    <dbReference type="NCBI Taxonomy" id="1177156"/>
    <lineage>
        <taxon>Bacteria</taxon>
        <taxon>Pseudomonadati</taxon>
        <taxon>Pseudomonadota</taxon>
        <taxon>Gammaproteobacteria</taxon>
        <taxon>Oceanospirillales</taxon>
        <taxon>Alcanivoracaceae</taxon>
        <taxon>Alcanivorax</taxon>
    </lineage>
</organism>
<dbReference type="InterPro" id="IPR002491">
    <property type="entry name" value="ABC_transptr_periplasmic_BD"/>
</dbReference>
<dbReference type="Proteomes" id="UP000771797">
    <property type="component" value="Unassembled WGS sequence"/>
</dbReference>
<dbReference type="Gene3D" id="3.40.50.1980">
    <property type="entry name" value="Nitrogenase molybdenum iron protein domain"/>
    <property type="match status" value="2"/>
</dbReference>
<dbReference type="PANTHER" id="PTHR30535">
    <property type="entry name" value="VITAMIN B12-BINDING PROTEIN"/>
    <property type="match status" value="1"/>
</dbReference>
<dbReference type="PROSITE" id="PS50983">
    <property type="entry name" value="FE_B12_PBP"/>
    <property type="match status" value="1"/>
</dbReference>
<accession>A0ABQ6YB51</accession>
<gene>
    <name evidence="3" type="ORF">A6D6_01160</name>
</gene>
<keyword evidence="4" id="KW-1185">Reference proteome</keyword>
<dbReference type="RefSeq" id="WP_159660190.1">
    <property type="nucleotide sequence ID" value="NZ_AQPF01000005.1"/>
</dbReference>
<evidence type="ECO:0000256" key="1">
    <source>
        <dbReference type="SAM" id="SignalP"/>
    </source>
</evidence>
<name>A0ABQ6YB51_9GAMM</name>
<reference evidence="3 4" key="1">
    <citation type="submission" date="2012-09" db="EMBL/GenBank/DDBJ databases">
        <title>Genome Sequence of alkane-degrading Bacterium Alcanivorax sp. 6-D-6.</title>
        <authorList>
            <person name="Lai Q."/>
            <person name="Shao Z."/>
        </authorList>
    </citation>
    <scope>NUCLEOTIDE SEQUENCE [LARGE SCALE GENOMIC DNA]</scope>
    <source>
        <strain evidence="3 4">6-D-6</strain>
    </source>
</reference>
<evidence type="ECO:0000259" key="2">
    <source>
        <dbReference type="PROSITE" id="PS50983"/>
    </source>
</evidence>
<evidence type="ECO:0000313" key="3">
    <source>
        <dbReference type="EMBL" id="KAF0807161.1"/>
    </source>
</evidence>
<feature type="signal peptide" evidence="1">
    <location>
        <begin position="1"/>
        <end position="19"/>
    </location>
</feature>
<keyword evidence="1" id="KW-0732">Signal</keyword>
<dbReference type="PANTHER" id="PTHR30535:SF4">
    <property type="entry name" value="HEMIN-BINDING PERIPLASMIC PROTEIN HMUT"/>
    <property type="match status" value="1"/>
</dbReference>
<evidence type="ECO:0000313" key="4">
    <source>
        <dbReference type="Proteomes" id="UP000771797"/>
    </source>
</evidence>
<dbReference type="SUPFAM" id="SSF53807">
    <property type="entry name" value="Helical backbone' metal receptor"/>
    <property type="match status" value="1"/>
</dbReference>
<dbReference type="Pfam" id="PF01497">
    <property type="entry name" value="Peripla_BP_2"/>
    <property type="match status" value="1"/>
</dbReference>
<dbReference type="InterPro" id="IPR050902">
    <property type="entry name" value="ABC_Transporter_SBP"/>
</dbReference>
<dbReference type="EMBL" id="AQPF01000005">
    <property type="protein sequence ID" value="KAF0807161.1"/>
    <property type="molecule type" value="Genomic_DNA"/>
</dbReference>
<feature type="domain" description="Fe/B12 periplasmic-binding" evidence="2">
    <location>
        <begin position="31"/>
        <end position="279"/>
    </location>
</feature>
<protein>
    <submittedName>
        <fullName evidence="3">Hemin ABC transporter periplasmic hemin-binding protein</fullName>
    </submittedName>
</protein>
<proteinExistence type="predicted"/>
<sequence>MMRNVFLGLALCATCWAHAGEPRQDTAAAQRVVAAGGEITEIVYALEAGDRLVGVDTTSNYPAEAAALPKVGYVRALPVEGIMSLRPDVILLAGEAGPPQAVSQLQGLARVEPIDSRWSRAGLFARIERIGDVLGHTDRARSLKQSLQQRFDQVDQRLPLAAPPRTLFLLSAGRRGTQIAGAETQAQALLDDLGLPNAADGTGFKPVSAEALVALDPELIIVAETVPGSFHRQDWPLLEQTRAARSGRILVADAMLLLGFGPRMPEALNQVLDVAQGQGDGQ</sequence>
<comment type="caution">
    <text evidence="3">The sequence shown here is derived from an EMBL/GenBank/DDBJ whole genome shotgun (WGS) entry which is preliminary data.</text>
</comment>
<feature type="chain" id="PRO_5046260785" evidence="1">
    <location>
        <begin position="20"/>
        <end position="282"/>
    </location>
</feature>